<evidence type="ECO:0000313" key="4">
    <source>
        <dbReference type="Proteomes" id="UP000813427"/>
    </source>
</evidence>
<gene>
    <name evidence="3" type="ORF">BKA59DRAFT_474492</name>
</gene>
<protein>
    <submittedName>
        <fullName evidence="3">Uncharacterized protein</fullName>
    </submittedName>
</protein>
<feature type="compositionally biased region" description="Polar residues" evidence="2">
    <location>
        <begin position="84"/>
        <end position="94"/>
    </location>
</feature>
<organism evidence="3 4">
    <name type="scientific">Fusarium tricinctum</name>
    <dbReference type="NCBI Taxonomy" id="61284"/>
    <lineage>
        <taxon>Eukaryota</taxon>
        <taxon>Fungi</taxon>
        <taxon>Dikarya</taxon>
        <taxon>Ascomycota</taxon>
        <taxon>Pezizomycotina</taxon>
        <taxon>Sordariomycetes</taxon>
        <taxon>Hypocreomycetidae</taxon>
        <taxon>Hypocreales</taxon>
        <taxon>Nectriaceae</taxon>
        <taxon>Fusarium</taxon>
        <taxon>Fusarium tricinctum species complex</taxon>
    </lineage>
</organism>
<comment type="caution">
    <text evidence="3">The sequence shown here is derived from an EMBL/GenBank/DDBJ whole genome shotgun (WGS) entry which is preliminary data.</text>
</comment>
<proteinExistence type="predicted"/>
<dbReference type="OrthoDB" id="2129362at2759"/>
<evidence type="ECO:0000313" key="3">
    <source>
        <dbReference type="EMBL" id="KAH7252401.1"/>
    </source>
</evidence>
<keyword evidence="4" id="KW-1185">Reference proteome</keyword>
<evidence type="ECO:0000256" key="2">
    <source>
        <dbReference type="SAM" id="MobiDB-lite"/>
    </source>
</evidence>
<dbReference type="InterPro" id="IPR016181">
    <property type="entry name" value="Acyl_CoA_acyltransferase"/>
</dbReference>
<feature type="region of interest" description="Disordered" evidence="2">
    <location>
        <begin position="57"/>
        <end position="111"/>
    </location>
</feature>
<dbReference type="EMBL" id="JAGPXF010000003">
    <property type="protein sequence ID" value="KAH7252401.1"/>
    <property type="molecule type" value="Genomic_DNA"/>
</dbReference>
<evidence type="ECO:0000256" key="1">
    <source>
        <dbReference type="SAM" id="Coils"/>
    </source>
</evidence>
<dbReference type="AlphaFoldDB" id="A0A8K0S6B7"/>
<sequence length="534" mass="60423">MSLAHSSPNDGARDRTPSPNVSKSLEVFREMRASLGKIDPPQQLFPSDVVKYRLRESSQQRSTEIVESVSQHASVKAGSGTADYEQSSVGTWNSPRERELSNASTDVQGAPLPAPLHIIQAIGSTSVTHRQPSFSNASMALSGCPVLSDKQDFQQIDEENIQRPDEDLTEDDSDANSLEIAAAVVEHWETDKENYPVVNLTQDRDPSTDDCDVDTLTGKFVPPIRYIKLQRDGKEEHNRHRMDCTSEDAIRREIARRQLLKEEIQRMEQEAQYANQKTEEDTWPDAECTLRPVTSGDFQGIADIINLEMKRGKDSQIFIPHVGPAHIASLYNTCQAKHRPFIVAVPSPKQILNRTGWSKAEEEEYQEFLKFKQARNASQDHGIIGFAFIGDSRQGFLGGICPGSRFNGQIKLVVHPSHRRKLIGSALMDRVLLCVAIYHRSLVDYTWDCSDARKTYEYVSAHNKQKYNKLYIETFFTGKEDPSIKGISRFLEKFDFERVAYFKDAAKHGSQPGVWKDMVVWELEARMTSEIIED</sequence>
<dbReference type="Proteomes" id="UP000813427">
    <property type="component" value="Unassembled WGS sequence"/>
</dbReference>
<accession>A0A8K0S6B7</accession>
<name>A0A8K0S6B7_9HYPO</name>
<dbReference type="Gene3D" id="3.40.630.30">
    <property type="match status" value="1"/>
</dbReference>
<feature type="region of interest" description="Disordered" evidence="2">
    <location>
        <begin position="1"/>
        <end position="24"/>
    </location>
</feature>
<reference evidence="3" key="1">
    <citation type="journal article" date="2021" name="Nat. Commun.">
        <title>Genetic determinants of endophytism in the Arabidopsis root mycobiome.</title>
        <authorList>
            <person name="Mesny F."/>
            <person name="Miyauchi S."/>
            <person name="Thiergart T."/>
            <person name="Pickel B."/>
            <person name="Atanasova L."/>
            <person name="Karlsson M."/>
            <person name="Huettel B."/>
            <person name="Barry K.W."/>
            <person name="Haridas S."/>
            <person name="Chen C."/>
            <person name="Bauer D."/>
            <person name="Andreopoulos W."/>
            <person name="Pangilinan J."/>
            <person name="LaButti K."/>
            <person name="Riley R."/>
            <person name="Lipzen A."/>
            <person name="Clum A."/>
            <person name="Drula E."/>
            <person name="Henrissat B."/>
            <person name="Kohler A."/>
            <person name="Grigoriev I.V."/>
            <person name="Martin F.M."/>
            <person name="Hacquard S."/>
        </authorList>
    </citation>
    <scope>NUCLEOTIDE SEQUENCE</scope>
    <source>
        <strain evidence="3">MPI-SDFR-AT-0068</strain>
    </source>
</reference>
<dbReference type="CDD" id="cd04301">
    <property type="entry name" value="NAT_SF"/>
    <property type="match status" value="1"/>
</dbReference>
<feature type="compositionally biased region" description="Polar residues" evidence="2">
    <location>
        <begin position="59"/>
        <end position="73"/>
    </location>
</feature>
<feature type="coiled-coil region" evidence="1">
    <location>
        <begin position="250"/>
        <end position="277"/>
    </location>
</feature>
<keyword evidence="1" id="KW-0175">Coiled coil</keyword>
<dbReference type="SUPFAM" id="SSF55729">
    <property type="entry name" value="Acyl-CoA N-acyltransferases (Nat)"/>
    <property type="match status" value="1"/>
</dbReference>